<evidence type="ECO:0000259" key="15">
    <source>
        <dbReference type="PROSITE" id="PS50975"/>
    </source>
</evidence>
<evidence type="ECO:0000256" key="5">
    <source>
        <dbReference type="ARBA" id="ARBA00022598"/>
    </source>
</evidence>
<keyword evidence="17" id="KW-1185">Reference proteome</keyword>
<dbReference type="GO" id="GO:0006750">
    <property type="term" value="P:glutathione biosynthetic process"/>
    <property type="evidence" value="ECO:0007669"/>
    <property type="project" value="UniProtKB-KW"/>
</dbReference>
<dbReference type="Gene3D" id="3.30.1490.20">
    <property type="entry name" value="ATP-grasp fold, A domain"/>
    <property type="match status" value="1"/>
</dbReference>
<evidence type="ECO:0000256" key="7">
    <source>
        <dbReference type="ARBA" id="ARBA00022741"/>
    </source>
</evidence>
<dbReference type="PANTHER" id="PTHR38761:SF1">
    <property type="entry name" value="GLUTAMATE--CYSTEINE LIGASE"/>
    <property type="match status" value="1"/>
</dbReference>
<dbReference type="EMBL" id="JAVDQD010000002">
    <property type="protein sequence ID" value="MDR6239282.1"/>
    <property type="molecule type" value="Genomic_DNA"/>
</dbReference>
<name>A0AAE3XLU2_9BACT</name>
<feature type="domain" description="ATP-grasp" evidence="15">
    <location>
        <begin position="512"/>
        <end position="768"/>
    </location>
</feature>
<keyword evidence="6 14" id="KW-0317">Glutathione biosynthesis</keyword>
<keyword evidence="8 13" id="KW-0067">ATP-binding</keyword>
<organism evidence="16 17">
    <name type="scientific">Aureibacter tunicatorum</name>
    <dbReference type="NCBI Taxonomy" id="866807"/>
    <lineage>
        <taxon>Bacteria</taxon>
        <taxon>Pseudomonadati</taxon>
        <taxon>Bacteroidota</taxon>
        <taxon>Cytophagia</taxon>
        <taxon>Cytophagales</taxon>
        <taxon>Persicobacteraceae</taxon>
        <taxon>Aureibacter</taxon>
    </lineage>
</organism>
<dbReference type="EC" id="6.3.2.2" evidence="3"/>
<reference evidence="16" key="1">
    <citation type="submission" date="2023-07" db="EMBL/GenBank/DDBJ databases">
        <title>Genomic Encyclopedia of Type Strains, Phase IV (KMG-IV): sequencing the most valuable type-strain genomes for metagenomic binning, comparative biology and taxonomic classification.</title>
        <authorList>
            <person name="Goeker M."/>
        </authorList>
    </citation>
    <scope>NUCLEOTIDE SEQUENCE</scope>
    <source>
        <strain evidence="16">DSM 26174</strain>
    </source>
</reference>
<comment type="similarity">
    <text evidence="2">Belongs to the glutamate--cysteine ligase type 1 family. Type 1 subfamily.</text>
</comment>
<keyword evidence="9" id="KW-0511">Multifunctional enzyme</keyword>
<dbReference type="Gene3D" id="3.30.590.20">
    <property type="match status" value="1"/>
</dbReference>
<dbReference type="Proteomes" id="UP001185092">
    <property type="component" value="Unassembled WGS sequence"/>
</dbReference>
<evidence type="ECO:0000256" key="9">
    <source>
        <dbReference type="ARBA" id="ARBA00023268"/>
    </source>
</evidence>
<gene>
    <name evidence="16" type="ORF">HNQ88_002319</name>
</gene>
<keyword evidence="7 13" id="KW-0547">Nucleotide-binding</keyword>
<dbReference type="NCBIfam" id="NF002688">
    <property type="entry name" value="PRK02471.1"/>
    <property type="match status" value="1"/>
</dbReference>
<dbReference type="InterPro" id="IPR006334">
    <property type="entry name" value="Glut_cys_ligase"/>
</dbReference>
<dbReference type="SUPFAM" id="SSF56059">
    <property type="entry name" value="Glutathione synthetase ATP-binding domain-like"/>
    <property type="match status" value="1"/>
</dbReference>
<dbReference type="Gene3D" id="3.30.470.20">
    <property type="entry name" value="ATP-grasp fold, B domain"/>
    <property type="match status" value="2"/>
</dbReference>
<dbReference type="SUPFAM" id="SSF55931">
    <property type="entry name" value="Glutamine synthetase/guanido kinase"/>
    <property type="match status" value="1"/>
</dbReference>
<evidence type="ECO:0000256" key="2">
    <source>
        <dbReference type="ARBA" id="ARBA00008772"/>
    </source>
</evidence>
<evidence type="ECO:0000256" key="12">
    <source>
        <dbReference type="ARBA" id="ARBA00048819"/>
    </source>
</evidence>
<protein>
    <recommendedName>
        <fullName evidence="4">Glutamate--cysteine ligase</fullName>
        <ecNumber evidence="3">6.3.2.2</ecNumber>
    </recommendedName>
    <alternativeName>
        <fullName evidence="11">Gamma-ECS</fullName>
    </alternativeName>
    <alternativeName>
        <fullName evidence="10">Gamma-glutamylcysteine synthetase</fullName>
    </alternativeName>
</protein>
<comment type="catalytic activity">
    <reaction evidence="12">
        <text>L-cysteine + L-glutamate + ATP = gamma-L-glutamyl-L-cysteine + ADP + phosphate + H(+)</text>
        <dbReference type="Rhea" id="RHEA:13285"/>
        <dbReference type="ChEBI" id="CHEBI:15378"/>
        <dbReference type="ChEBI" id="CHEBI:29985"/>
        <dbReference type="ChEBI" id="CHEBI:30616"/>
        <dbReference type="ChEBI" id="CHEBI:35235"/>
        <dbReference type="ChEBI" id="CHEBI:43474"/>
        <dbReference type="ChEBI" id="CHEBI:58173"/>
        <dbReference type="ChEBI" id="CHEBI:456216"/>
        <dbReference type="EC" id="6.3.2.2"/>
    </reaction>
</comment>
<keyword evidence="5 14" id="KW-0436">Ligase</keyword>
<evidence type="ECO:0000256" key="10">
    <source>
        <dbReference type="ARBA" id="ARBA00030585"/>
    </source>
</evidence>
<evidence type="ECO:0000256" key="8">
    <source>
        <dbReference type="ARBA" id="ARBA00022840"/>
    </source>
</evidence>
<dbReference type="InterPro" id="IPR011761">
    <property type="entry name" value="ATP-grasp"/>
</dbReference>
<dbReference type="GO" id="GO:0005829">
    <property type="term" value="C:cytosol"/>
    <property type="evidence" value="ECO:0007669"/>
    <property type="project" value="TreeGrafter"/>
</dbReference>
<comment type="caution">
    <text evidence="16">The sequence shown here is derived from an EMBL/GenBank/DDBJ whole genome shotgun (WGS) entry which is preliminary data.</text>
</comment>
<dbReference type="InterPro" id="IPR013651">
    <property type="entry name" value="ATP-grasp_RimK-type"/>
</dbReference>
<comment type="pathway">
    <text evidence="1">Sulfur metabolism; glutathione biosynthesis; glutathione from L-cysteine and L-glutamate: step 1/2.</text>
</comment>
<dbReference type="Pfam" id="PF18419">
    <property type="entry name" value="ATP-grasp_6"/>
    <property type="match status" value="1"/>
</dbReference>
<accession>A0AAE3XLU2</accession>
<evidence type="ECO:0000313" key="16">
    <source>
        <dbReference type="EMBL" id="MDR6239282.1"/>
    </source>
</evidence>
<dbReference type="InterPro" id="IPR007370">
    <property type="entry name" value="Glu_cys_ligase"/>
</dbReference>
<evidence type="ECO:0000256" key="14">
    <source>
        <dbReference type="RuleBase" id="RU003544"/>
    </source>
</evidence>
<dbReference type="InterPro" id="IPR014746">
    <property type="entry name" value="Gln_synth/guanido_kin_cat_dom"/>
</dbReference>
<dbReference type="GO" id="GO:0005524">
    <property type="term" value="F:ATP binding"/>
    <property type="evidence" value="ECO:0007669"/>
    <property type="project" value="UniProtKB-UniRule"/>
</dbReference>
<sequence length="769" mass="87926">MNLKKMDCGKIKLTQLLEGEFGIEKENVRVKENGEMSLTVHPKSLGDKLTHPYITTDFSESQVEMISPVQENIDEAVGFIKTIHEIVDASLEKGEYLWPQSMPPILPEDENLIPIASYGENGRELESYREHLSAIYGKRKQLVSGVHFNYSLSENVMKVLYQSNTNLVEDYDAFKERVYMKIAANYMKNHWFLVALLGASPALHSSYYKYICKCDDIVNYGKTCYAENATSFRVGRCGYRNEKEFILDYTSFNNYKNSINKLIEDKVINFAKENYSALRIKENSQEKITHLEVRHIDLDPFEASGLSEINLKMVHLLLIYGLLEDDSHYDVTHQKISHHNQVTAADFGLDGRVRMFDENGNSISLQKYLESFYQKLKRKLSVEDLPDDYASAMKEMKRLVEHSESRLSAKILKEMNNTDDYVNWHMSMAQKHRMSVKGKNYNFHGKMDMELSTQLLMREAVKRGVSIELIDRPENFIRLEKFGHEEYVVQATKTSLDNYSSILMMENKVVTKKVLEKSGIQVPKGDSFFDMEKAKSYFQLIKGSSIVVKPKSTNFGLGISILKSNDSVEDYERAVEIAFEHDDTILVEEFVTGREFRIFVIEDEVVGILHRVPANVKGDGLHTIAELVDLKNQDPLRGKGYKTPLEKIAKGEAEAMFLKSQGLDFDSIPEEGQVVYLRENSNISTGGDSIDFTDDIHQSYKDIAVKAMKALNVKITGLDMMIDNIAEPATSDNYSIIELNFNPAIHIHCHPFKGKNRKLNEKIMNALGY</sequence>
<dbReference type="GO" id="GO:0004357">
    <property type="term" value="F:glutamate-cysteine ligase activity"/>
    <property type="evidence" value="ECO:0007669"/>
    <property type="project" value="UniProtKB-EC"/>
</dbReference>
<evidence type="ECO:0000256" key="3">
    <source>
        <dbReference type="ARBA" id="ARBA00012220"/>
    </source>
</evidence>
<dbReference type="Pfam" id="PF08443">
    <property type="entry name" value="RimK"/>
    <property type="match status" value="1"/>
</dbReference>
<evidence type="ECO:0000313" key="17">
    <source>
        <dbReference type="Proteomes" id="UP001185092"/>
    </source>
</evidence>
<evidence type="ECO:0000256" key="13">
    <source>
        <dbReference type="PROSITE-ProRule" id="PRU00409"/>
    </source>
</evidence>
<dbReference type="GO" id="GO:0046872">
    <property type="term" value="F:metal ion binding"/>
    <property type="evidence" value="ECO:0007669"/>
    <property type="project" value="InterPro"/>
</dbReference>
<dbReference type="PROSITE" id="PS50975">
    <property type="entry name" value="ATP_GRASP"/>
    <property type="match status" value="1"/>
</dbReference>
<dbReference type="PANTHER" id="PTHR38761">
    <property type="entry name" value="GLUTAMATE--CYSTEINE LIGASE"/>
    <property type="match status" value="1"/>
</dbReference>
<evidence type="ECO:0000256" key="11">
    <source>
        <dbReference type="ARBA" id="ARBA00032122"/>
    </source>
</evidence>
<evidence type="ECO:0000256" key="4">
    <source>
        <dbReference type="ARBA" id="ARBA00014618"/>
    </source>
</evidence>
<dbReference type="Pfam" id="PF04262">
    <property type="entry name" value="Glu_cys_ligase"/>
    <property type="match status" value="1"/>
</dbReference>
<dbReference type="RefSeq" id="WP_309938879.1">
    <property type="nucleotide sequence ID" value="NZ_AP025305.1"/>
</dbReference>
<dbReference type="AlphaFoldDB" id="A0AAE3XLU2"/>
<proteinExistence type="inferred from homology"/>
<dbReference type="InterPro" id="IPR013815">
    <property type="entry name" value="ATP_grasp_subdomain_1"/>
</dbReference>
<dbReference type="InterPro" id="IPR040657">
    <property type="entry name" value="GshAB_ATP-grasp"/>
</dbReference>
<evidence type="ECO:0000256" key="1">
    <source>
        <dbReference type="ARBA" id="ARBA00005006"/>
    </source>
</evidence>
<evidence type="ECO:0000256" key="6">
    <source>
        <dbReference type="ARBA" id="ARBA00022684"/>
    </source>
</evidence>